<evidence type="ECO:0000256" key="13">
    <source>
        <dbReference type="ARBA" id="ARBA00048555"/>
    </source>
</evidence>
<evidence type="ECO:0000313" key="18">
    <source>
        <dbReference type="Proteomes" id="UP000014227"/>
    </source>
</evidence>
<dbReference type="InterPro" id="IPR016030">
    <property type="entry name" value="CblAdoTrfase-like"/>
</dbReference>
<dbReference type="PANTHER" id="PTHR12213:SF0">
    <property type="entry name" value="CORRINOID ADENOSYLTRANSFERASE MMAB"/>
    <property type="match status" value="1"/>
</dbReference>
<evidence type="ECO:0000256" key="15">
    <source>
        <dbReference type="RuleBase" id="RU366026"/>
    </source>
</evidence>
<dbReference type="UniPathway" id="UPA00148">
    <property type="reaction ID" value="UER00233"/>
</dbReference>
<dbReference type="HOGENOM" id="CLU_083486_0_2_0"/>
<evidence type="ECO:0000256" key="4">
    <source>
        <dbReference type="ARBA" id="ARBA00012454"/>
    </source>
</evidence>
<evidence type="ECO:0000256" key="2">
    <source>
        <dbReference type="ARBA" id="ARBA00007487"/>
    </source>
</evidence>
<dbReference type="GO" id="GO:0009236">
    <property type="term" value="P:cobalamin biosynthetic process"/>
    <property type="evidence" value="ECO:0007669"/>
    <property type="project" value="UniProtKB-UniRule"/>
</dbReference>
<keyword evidence="6 15" id="KW-0169">Cobalamin biosynthesis</keyword>
<dbReference type="PATRIC" id="fig|1303518.3.peg.2258"/>
<comment type="catalytic activity">
    <reaction evidence="13 15">
        <text>2 cob(II)yrinate a,c diamide + reduced [electron-transfer flavoprotein] + 2 ATP = 2 adenosylcob(III)yrinate a,c-diamide + 2 triphosphate + oxidized [electron-transfer flavoprotein] + 3 H(+)</text>
        <dbReference type="Rhea" id="RHEA:11528"/>
        <dbReference type="Rhea" id="RHEA-COMP:10685"/>
        <dbReference type="Rhea" id="RHEA-COMP:10686"/>
        <dbReference type="ChEBI" id="CHEBI:15378"/>
        <dbReference type="ChEBI" id="CHEBI:18036"/>
        <dbReference type="ChEBI" id="CHEBI:30616"/>
        <dbReference type="ChEBI" id="CHEBI:57692"/>
        <dbReference type="ChEBI" id="CHEBI:58307"/>
        <dbReference type="ChEBI" id="CHEBI:58503"/>
        <dbReference type="ChEBI" id="CHEBI:58537"/>
        <dbReference type="EC" id="2.5.1.17"/>
    </reaction>
</comment>
<dbReference type="NCBIfam" id="TIGR00636">
    <property type="entry name" value="PduO_Nterm"/>
    <property type="match status" value="1"/>
</dbReference>
<sequence length="195" mass="21735">MSLRIYTRTGDSGQTGLFGGTRVDKDDLRVEAYGAVDELNAAIGLACAQWNDSEIVPLLQELQGLLLVLGGDLATPGTEATTRGRVQIERIKPQEVEYLERLIDHFEEQLPPLNTFILPGGSLAAAALHWARVVCRRAERRCVSLWHAVGEDKENGMNPTVLPFLNRLSDLLFVLARVANQREGHADIPWIRRER</sequence>
<dbReference type="GO" id="GO:0008817">
    <property type="term" value="F:corrinoid adenosyltransferase activity"/>
    <property type="evidence" value="ECO:0007669"/>
    <property type="project" value="UniProtKB-UniRule"/>
</dbReference>
<feature type="domain" description="Cobalamin adenosyltransferase-like" evidence="16">
    <location>
        <begin position="5"/>
        <end position="179"/>
    </location>
</feature>
<comment type="catalytic activity">
    <reaction evidence="14 15">
        <text>2 cob(II)alamin + reduced [electron-transfer flavoprotein] + 2 ATP = 2 adenosylcob(III)alamin + 2 triphosphate + oxidized [electron-transfer flavoprotein] + 3 H(+)</text>
        <dbReference type="Rhea" id="RHEA:28671"/>
        <dbReference type="Rhea" id="RHEA-COMP:10685"/>
        <dbReference type="Rhea" id="RHEA-COMP:10686"/>
        <dbReference type="ChEBI" id="CHEBI:15378"/>
        <dbReference type="ChEBI" id="CHEBI:16304"/>
        <dbReference type="ChEBI" id="CHEBI:18036"/>
        <dbReference type="ChEBI" id="CHEBI:18408"/>
        <dbReference type="ChEBI" id="CHEBI:30616"/>
        <dbReference type="ChEBI" id="CHEBI:57692"/>
        <dbReference type="ChEBI" id="CHEBI:58307"/>
        <dbReference type="EC" id="2.5.1.17"/>
    </reaction>
</comment>
<evidence type="ECO:0000256" key="7">
    <source>
        <dbReference type="ARBA" id="ARBA00022679"/>
    </source>
</evidence>
<dbReference type="EMBL" id="HF951689">
    <property type="protein sequence ID" value="CCW35983.1"/>
    <property type="molecule type" value="Genomic_DNA"/>
</dbReference>
<proteinExistence type="inferred from homology"/>
<evidence type="ECO:0000313" key="17">
    <source>
        <dbReference type="EMBL" id="CCW35983.1"/>
    </source>
</evidence>
<evidence type="ECO:0000256" key="10">
    <source>
        <dbReference type="ARBA" id="ARBA00031529"/>
    </source>
</evidence>
<comment type="similarity">
    <text evidence="2 15">Belongs to the Cob(I)alamin adenosyltransferase family.</text>
</comment>
<dbReference type="AlphaFoldDB" id="S0EZ53"/>
<reference evidence="18" key="1">
    <citation type="submission" date="2013-03" db="EMBL/GenBank/DDBJ databases">
        <title>Genome sequence of Chthonomonas calidirosea, the first sequenced genome from the Armatimonadetes phylum (formally candidate division OP10).</title>
        <authorList>
            <person name="Lee K.C.Y."/>
            <person name="Morgan X.C."/>
            <person name="Dunfield P.F."/>
            <person name="Tamas I."/>
            <person name="Houghton K.M."/>
            <person name="Vyssotski M."/>
            <person name="Ryan J.L.J."/>
            <person name="Lagutin K."/>
            <person name="McDonald I.R."/>
            <person name="Stott M.B."/>
        </authorList>
    </citation>
    <scope>NUCLEOTIDE SEQUENCE [LARGE SCALE GENOMIC DNA]</scope>
    <source>
        <strain evidence="18">DSM 23976 / ICMP 18418 / T49</strain>
    </source>
</reference>
<dbReference type="FunCoup" id="S0EZ53">
    <property type="interactions" value="242"/>
</dbReference>
<evidence type="ECO:0000256" key="12">
    <source>
        <dbReference type="ARBA" id="ARBA00033354"/>
    </source>
</evidence>
<dbReference type="STRING" id="454171.CP488_01917"/>
<dbReference type="Proteomes" id="UP000014227">
    <property type="component" value="Chromosome I"/>
</dbReference>
<evidence type="ECO:0000259" key="16">
    <source>
        <dbReference type="Pfam" id="PF01923"/>
    </source>
</evidence>
<dbReference type="GO" id="GO:0005524">
    <property type="term" value="F:ATP binding"/>
    <property type="evidence" value="ECO:0007669"/>
    <property type="project" value="UniProtKB-UniRule"/>
</dbReference>
<dbReference type="RefSeq" id="WP_016483504.1">
    <property type="nucleotide sequence ID" value="NC_021487.1"/>
</dbReference>
<gene>
    <name evidence="17" type="ORF">CCALI_02176</name>
</gene>
<dbReference type="EC" id="2.5.1.17" evidence="4 15"/>
<dbReference type="Gene3D" id="1.20.1200.10">
    <property type="entry name" value="Cobalamin adenosyltransferase-like"/>
    <property type="match status" value="1"/>
</dbReference>
<dbReference type="SUPFAM" id="SSF89028">
    <property type="entry name" value="Cobalamin adenosyltransferase-like"/>
    <property type="match status" value="1"/>
</dbReference>
<evidence type="ECO:0000256" key="5">
    <source>
        <dbReference type="ARBA" id="ARBA00020963"/>
    </source>
</evidence>
<keyword evidence="8 15" id="KW-0547">Nucleotide-binding</keyword>
<dbReference type="InParanoid" id="S0EZ53"/>
<dbReference type="Pfam" id="PF01923">
    <property type="entry name" value="Cob_adeno_trans"/>
    <property type="match status" value="1"/>
</dbReference>
<evidence type="ECO:0000256" key="9">
    <source>
        <dbReference type="ARBA" id="ARBA00022840"/>
    </source>
</evidence>
<keyword evidence="18" id="KW-1185">Reference proteome</keyword>
<organism evidence="17 18">
    <name type="scientific">Chthonomonas calidirosea (strain DSM 23976 / ICMP 18418 / T49)</name>
    <dbReference type="NCBI Taxonomy" id="1303518"/>
    <lineage>
        <taxon>Bacteria</taxon>
        <taxon>Bacillati</taxon>
        <taxon>Armatimonadota</taxon>
        <taxon>Chthonomonadia</taxon>
        <taxon>Chthonomonadales</taxon>
        <taxon>Chthonomonadaceae</taxon>
        <taxon>Chthonomonas</taxon>
    </lineage>
</organism>
<keyword evidence="7 15" id="KW-0808">Transferase</keyword>
<name>S0EZ53_CHTCT</name>
<keyword evidence="9 15" id="KW-0067">ATP-binding</keyword>
<accession>S0EZ53</accession>
<dbReference type="eggNOG" id="COG2096">
    <property type="taxonomic scope" value="Bacteria"/>
</dbReference>
<evidence type="ECO:0000256" key="1">
    <source>
        <dbReference type="ARBA" id="ARBA00005121"/>
    </source>
</evidence>
<protein>
    <recommendedName>
        <fullName evidence="5 15">Corrinoid adenosyltransferase</fullName>
        <ecNumber evidence="4 15">2.5.1.17</ecNumber>
    </recommendedName>
    <alternativeName>
        <fullName evidence="10 15">Cob(II)alamin adenosyltransferase</fullName>
    </alternativeName>
    <alternativeName>
        <fullName evidence="12 15">Cob(II)yrinic acid a,c-diamide adenosyltransferase</fullName>
    </alternativeName>
    <alternativeName>
        <fullName evidence="11 15">Cobinamide/cobalamin adenosyltransferase</fullName>
    </alternativeName>
</protein>
<evidence type="ECO:0000256" key="3">
    <source>
        <dbReference type="ARBA" id="ARBA00011233"/>
    </source>
</evidence>
<dbReference type="KEGG" id="ccz:CCALI_02176"/>
<comment type="subunit">
    <text evidence="3">Homotrimer.</text>
</comment>
<evidence type="ECO:0000256" key="6">
    <source>
        <dbReference type="ARBA" id="ARBA00022573"/>
    </source>
</evidence>
<dbReference type="InterPro" id="IPR029499">
    <property type="entry name" value="PduO-typ"/>
</dbReference>
<dbReference type="FunFam" id="1.20.1200.10:FF:000001">
    <property type="entry name" value="Cob(I)yrinic acid a,c-diamide adenosyltransferase"/>
    <property type="match status" value="1"/>
</dbReference>
<dbReference type="InterPro" id="IPR036451">
    <property type="entry name" value="CblAdoTrfase-like_sf"/>
</dbReference>
<dbReference type="OrthoDB" id="9778896at2"/>
<comment type="pathway">
    <text evidence="1 15">Cofactor biosynthesis; adenosylcobalamin biosynthesis; adenosylcobalamin from cob(II)yrinate a,c-diamide: step 2/7.</text>
</comment>
<evidence type="ECO:0000256" key="11">
    <source>
        <dbReference type="ARBA" id="ARBA00033334"/>
    </source>
</evidence>
<evidence type="ECO:0000256" key="8">
    <source>
        <dbReference type="ARBA" id="ARBA00022741"/>
    </source>
</evidence>
<evidence type="ECO:0000256" key="14">
    <source>
        <dbReference type="ARBA" id="ARBA00048692"/>
    </source>
</evidence>
<dbReference type="PANTHER" id="PTHR12213">
    <property type="entry name" value="CORRINOID ADENOSYLTRANSFERASE"/>
    <property type="match status" value="1"/>
</dbReference>